<dbReference type="GO" id="GO:0005737">
    <property type="term" value="C:cytoplasm"/>
    <property type="evidence" value="ECO:0007669"/>
    <property type="project" value="TreeGrafter"/>
</dbReference>
<dbReference type="Proteomes" id="UP000095280">
    <property type="component" value="Unplaced"/>
</dbReference>
<dbReference type="EC" id="2.4.1.-" evidence="8"/>
<evidence type="ECO:0000256" key="4">
    <source>
        <dbReference type="ARBA" id="ARBA00022679"/>
    </source>
</evidence>
<evidence type="ECO:0000256" key="2">
    <source>
        <dbReference type="ARBA" id="ARBA00007647"/>
    </source>
</evidence>
<keyword evidence="6" id="KW-1133">Transmembrane helix</keyword>
<reference evidence="10" key="1">
    <citation type="submission" date="2016-11" db="UniProtKB">
        <authorList>
            <consortium name="WormBaseParasite"/>
        </authorList>
    </citation>
    <scope>IDENTIFICATION</scope>
</reference>
<evidence type="ECO:0000313" key="9">
    <source>
        <dbReference type="Proteomes" id="UP000095280"/>
    </source>
</evidence>
<dbReference type="GO" id="GO:0016757">
    <property type="term" value="F:glycosyltransferase activity"/>
    <property type="evidence" value="ECO:0007669"/>
    <property type="project" value="UniProtKB-UniRule"/>
</dbReference>
<dbReference type="GO" id="GO:0016020">
    <property type="term" value="C:membrane"/>
    <property type="evidence" value="ECO:0007669"/>
    <property type="project" value="UniProtKB-SubCell"/>
</dbReference>
<evidence type="ECO:0000256" key="6">
    <source>
        <dbReference type="ARBA" id="ARBA00022989"/>
    </source>
</evidence>
<protein>
    <recommendedName>
        <fullName evidence="8">Glycosyltransferase family 92 protein</fullName>
        <ecNumber evidence="8">2.4.1.-</ecNumber>
    </recommendedName>
</protein>
<evidence type="ECO:0000256" key="7">
    <source>
        <dbReference type="ARBA" id="ARBA00023136"/>
    </source>
</evidence>
<name>A0A1I8FPB0_9PLAT</name>
<keyword evidence="4 8" id="KW-0808">Transferase</keyword>
<sequence length="365" mass="40726">YPTRSASVLITGRPRAHTRLDGRPFTVCVPPLFGSPSDRKLLDFVEMSRALGAEHFVFYLTDEIYSNNGVLLKLLTSYASRGLATLFHWKPVLAVHHCLYWNMGLSKYAVFQDFDELLVPNSALNTSLGLTWLRTLMMATHCGFSRCTMAFDNGAGDLCSKYIADTELHFWRKQFEKLKLETVHALNSSSPRPTPGWWSLKGFAENWRPGCTGCGRFLHHLRRLLARVEVSCSSTEPATLMRQLLKASFANPEAASVPSSSGIRRRGFVTGQQLTAPARWTSTVLAASASWTPQPALWQLAAAENALTDEGDEFPGVCARRCFEEAGSRELADAWSVGLWHLGRRPLPEWPSWMDPGSMADSERD</sequence>
<evidence type="ECO:0000313" key="10">
    <source>
        <dbReference type="WBParaSite" id="maker-unitig_41070-snap-gene-0.2-mRNA-1"/>
    </source>
</evidence>
<keyword evidence="9" id="KW-1185">Reference proteome</keyword>
<organism evidence="9 10">
    <name type="scientific">Macrostomum lignano</name>
    <dbReference type="NCBI Taxonomy" id="282301"/>
    <lineage>
        <taxon>Eukaryota</taxon>
        <taxon>Metazoa</taxon>
        <taxon>Spiralia</taxon>
        <taxon>Lophotrochozoa</taxon>
        <taxon>Platyhelminthes</taxon>
        <taxon>Rhabditophora</taxon>
        <taxon>Macrostomorpha</taxon>
        <taxon>Macrostomida</taxon>
        <taxon>Macrostomidae</taxon>
        <taxon>Macrostomum</taxon>
    </lineage>
</organism>
<keyword evidence="5" id="KW-0812">Transmembrane</keyword>
<dbReference type="Pfam" id="PF01697">
    <property type="entry name" value="Glyco_transf_92"/>
    <property type="match status" value="1"/>
</dbReference>
<evidence type="ECO:0000256" key="8">
    <source>
        <dbReference type="RuleBase" id="RU366017"/>
    </source>
</evidence>
<dbReference type="PANTHER" id="PTHR21461">
    <property type="entry name" value="GLYCOSYLTRANSFERASE FAMILY 92 PROTEIN"/>
    <property type="match status" value="1"/>
</dbReference>
<evidence type="ECO:0000256" key="3">
    <source>
        <dbReference type="ARBA" id="ARBA00022676"/>
    </source>
</evidence>
<evidence type="ECO:0000256" key="1">
    <source>
        <dbReference type="ARBA" id="ARBA00004167"/>
    </source>
</evidence>
<accession>A0A1I8FPB0</accession>
<keyword evidence="7" id="KW-0472">Membrane</keyword>
<evidence type="ECO:0000256" key="5">
    <source>
        <dbReference type="ARBA" id="ARBA00022692"/>
    </source>
</evidence>
<dbReference type="WBParaSite" id="maker-unitig_41070-snap-gene-0.2-mRNA-1">
    <property type="protein sequence ID" value="maker-unitig_41070-snap-gene-0.2-mRNA-1"/>
    <property type="gene ID" value="maker-unitig_41070-snap-gene-0.2"/>
</dbReference>
<dbReference type="PANTHER" id="PTHR21461:SF69">
    <property type="entry name" value="GLYCOSYLTRANSFERASE FAMILY 92 PROTEIN"/>
    <property type="match status" value="1"/>
</dbReference>
<proteinExistence type="inferred from homology"/>
<comment type="similarity">
    <text evidence="2 8">Belongs to the glycosyltransferase 92 family.</text>
</comment>
<dbReference type="AlphaFoldDB" id="A0A1I8FPB0"/>
<comment type="subcellular location">
    <subcellularLocation>
        <location evidence="1">Membrane</location>
        <topology evidence="1">Single-pass membrane protein</topology>
    </subcellularLocation>
</comment>
<dbReference type="InterPro" id="IPR008166">
    <property type="entry name" value="Glyco_transf_92"/>
</dbReference>
<keyword evidence="3 8" id="KW-0328">Glycosyltransferase</keyword>